<comment type="caution">
    <text evidence="1">The sequence shown here is derived from an EMBL/GenBank/DDBJ whole genome shotgun (WGS) entry which is preliminary data.</text>
</comment>
<accession>A0A165LRH2</accession>
<gene>
    <name evidence="1" type="ORF">A3K90_06530</name>
</gene>
<name>A0A165LRH2_PELLU</name>
<dbReference type="Proteomes" id="UP000076481">
    <property type="component" value="Unassembled WGS sequence"/>
</dbReference>
<organism evidence="1 2">
    <name type="scientific">Pelodictyon luteolum</name>
    <dbReference type="NCBI Taxonomy" id="1100"/>
    <lineage>
        <taxon>Bacteria</taxon>
        <taxon>Pseudomonadati</taxon>
        <taxon>Chlorobiota</taxon>
        <taxon>Chlorobiia</taxon>
        <taxon>Chlorobiales</taxon>
        <taxon>Chlorobiaceae</taxon>
        <taxon>Chlorobium/Pelodictyon group</taxon>
        <taxon>Pelodictyon</taxon>
    </lineage>
</organism>
<dbReference type="AlphaFoldDB" id="A0A165LRH2"/>
<dbReference type="EMBL" id="LVWG01000029">
    <property type="protein sequence ID" value="KZK74336.1"/>
    <property type="molecule type" value="Genomic_DNA"/>
</dbReference>
<reference evidence="1 2" key="1">
    <citation type="submission" date="2016-03" db="EMBL/GenBank/DDBJ databases">
        <title>Speciation and ecological success in dimly lit waters: horizontal gene transfer in a green sulfur bacteria bloom unveiled by metagenomic assembly.</title>
        <authorList>
            <person name="Llorens-Mares T."/>
            <person name="Liu Z."/>
            <person name="Allen L.Z."/>
            <person name="Rusch D.B."/>
            <person name="Craig M.T."/>
            <person name="Dupont C.L."/>
            <person name="Bryant D.A."/>
            <person name="Casamayor E.O."/>
        </authorList>
    </citation>
    <scope>NUCLEOTIDE SEQUENCE [LARGE SCALE GENOMIC DNA]</scope>
    <source>
        <strain evidence="1">CIII</strain>
    </source>
</reference>
<proteinExistence type="predicted"/>
<protein>
    <submittedName>
        <fullName evidence="1">Uncharacterized protein</fullName>
    </submittedName>
</protein>
<sequence length="111" mass="12451">MQMIDHRTGKHLLFLCRPEHPERCGVKVGERTAGLNEYPVGSRLHNSTKARLALPESLFGLTTFRDVFSCNDLIEWLAMLVTHENNVDLDRHQRTVLAALEGLELTGATLG</sequence>
<evidence type="ECO:0000313" key="1">
    <source>
        <dbReference type="EMBL" id="KZK74336.1"/>
    </source>
</evidence>
<evidence type="ECO:0000313" key="2">
    <source>
        <dbReference type="Proteomes" id="UP000076481"/>
    </source>
</evidence>